<feature type="domain" description="DJ-1/PfpI" evidence="3">
    <location>
        <begin position="68"/>
        <end position="231"/>
    </location>
</feature>
<dbReference type="InterPro" id="IPR006287">
    <property type="entry name" value="DJ-1"/>
</dbReference>
<dbReference type="STRING" id="1169540.A0A0G4E938"/>
<feature type="chain" id="PRO_5005186865" description="DJ-1/PfpI domain-containing protein" evidence="2">
    <location>
        <begin position="22"/>
        <end position="256"/>
    </location>
</feature>
<keyword evidence="1" id="KW-0677">Repeat</keyword>
<dbReference type="EMBL" id="CDMY01000077">
    <property type="protein sequence ID" value="CEL92431.1"/>
    <property type="molecule type" value="Genomic_DNA"/>
</dbReference>
<protein>
    <recommendedName>
        <fullName evidence="3">DJ-1/PfpI domain-containing protein</fullName>
    </recommendedName>
</protein>
<dbReference type="OrthoDB" id="543156at2759"/>
<accession>A0A0G4E938</accession>
<dbReference type="AlphaFoldDB" id="A0A0G4E938"/>
<evidence type="ECO:0000256" key="2">
    <source>
        <dbReference type="SAM" id="SignalP"/>
    </source>
</evidence>
<dbReference type="PhylomeDB" id="A0A0G4E938"/>
<dbReference type="Gene3D" id="3.40.50.880">
    <property type="match status" value="1"/>
</dbReference>
<reference evidence="4 5" key="1">
    <citation type="submission" date="2014-11" db="EMBL/GenBank/DDBJ databases">
        <authorList>
            <person name="Zhu J."/>
            <person name="Qi W."/>
            <person name="Song R."/>
        </authorList>
    </citation>
    <scope>NUCLEOTIDE SEQUENCE [LARGE SCALE GENOMIC DNA]</scope>
</reference>
<dbReference type="Pfam" id="PF01965">
    <property type="entry name" value="DJ-1_PfpI"/>
    <property type="match status" value="1"/>
</dbReference>
<dbReference type="VEuPathDB" id="CryptoDB:Vbra_3537"/>
<dbReference type="InterPro" id="IPR002818">
    <property type="entry name" value="DJ-1/PfpI"/>
</dbReference>
<dbReference type="FunFam" id="3.40.50.880:FF:000015">
    <property type="entry name" value="Protein DJ-1 homolog C"/>
    <property type="match status" value="1"/>
</dbReference>
<dbReference type="PANTHER" id="PTHR48094">
    <property type="entry name" value="PROTEIN/NUCLEIC ACID DEGLYCASE DJ-1-RELATED"/>
    <property type="match status" value="1"/>
</dbReference>
<keyword evidence="2" id="KW-0732">Signal</keyword>
<evidence type="ECO:0000256" key="1">
    <source>
        <dbReference type="ARBA" id="ARBA00022737"/>
    </source>
</evidence>
<dbReference type="NCBIfam" id="TIGR01383">
    <property type="entry name" value="not_thiJ"/>
    <property type="match status" value="1"/>
</dbReference>
<dbReference type="Proteomes" id="UP000041254">
    <property type="component" value="Unassembled WGS sequence"/>
</dbReference>
<name>A0A0G4E938_VITBC</name>
<dbReference type="SUPFAM" id="SSF52317">
    <property type="entry name" value="Class I glutamine amidotransferase-like"/>
    <property type="match status" value="1"/>
</dbReference>
<dbReference type="CDD" id="cd03135">
    <property type="entry name" value="GATase1_DJ-1"/>
    <property type="match status" value="1"/>
</dbReference>
<proteinExistence type="predicted"/>
<dbReference type="GO" id="GO:1903189">
    <property type="term" value="P:glyoxal metabolic process"/>
    <property type="evidence" value="ECO:0007669"/>
    <property type="project" value="TreeGrafter"/>
</dbReference>
<keyword evidence="5" id="KW-1185">Reference proteome</keyword>
<evidence type="ECO:0000259" key="3">
    <source>
        <dbReference type="Pfam" id="PF01965"/>
    </source>
</evidence>
<evidence type="ECO:0000313" key="5">
    <source>
        <dbReference type="Proteomes" id="UP000041254"/>
    </source>
</evidence>
<dbReference type="OMA" id="VEYPMIT"/>
<feature type="signal peptide" evidence="2">
    <location>
        <begin position="1"/>
        <end position="21"/>
    </location>
</feature>
<sequence>MHVKIPCFLPVLLTAVRTASSHPSFRAGTSEAAFFHPLGLYLRRAQPSYRQRRSVCFMAGTGGSRSVRVLVPVADGSEEIEAVCIIDTLVRAGAKVTVSSVMGRDDRVITASRGVKIQADSNIDDVKDEDFDMIILPGGMPGATHLRDCATLTEMLKKQRQAKQWYGAICAAPSVVLESHGLLEGEKATGYPNAALEITNRVDGPRVVISNNVITSMGPGSALEFALACVENLFDADTALKLKDEMLVGSYEPVAC</sequence>
<dbReference type="InterPro" id="IPR029062">
    <property type="entry name" value="Class_I_gatase-like"/>
</dbReference>
<dbReference type="PANTHER" id="PTHR48094:SF12">
    <property type="entry name" value="PARKINSON DISEASE PROTEIN 7 HOMOLOG"/>
    <property type="match status" value="1"/>
</dbReference>
<evidence type="ECO:0000313" key="4">
    <source>
        <dbReference type="EMBL" id="CEL92431.1"/>
    </source>
</evidence>
<dbReference type="InParanoid" id="A0A0G4E938"/>
<gene>
    <name evidence="4" type="ORF">Vbra_3537</name>
</gene>
<organism evidence="4 5">
    <name type="scientific">Vitrella brassicaformis (strain CCMP3155)</name>
    <dbReference type="NCBI Taxonomy" id="1169540"/>
    <lineage>
        <taxon>Eukaryota</taxon>
        <taxon>Sar</taxon>
        <taxon>Alveolata</taxon>
        <taxon>Colpodellida</taxon>
        <taxon>Vitrellaceae</taxon>
        <taxon>Vitrella</taxon>
    </lineage>
</organism>
<dbReference type="GO" id="GO:0005737">
    <property type="term" value="C:cytoplasm"/>
    <property type="evidence" value="ECO:0007669"/>
    <property type="project" value="TreeGrafter"/>
</dbReference>
<dbReference type="InterPro" id="IPR050325">
    <property type="entry name" value="Prot/Nucl_acid_deglycase"/>
</dbReference>